<dbReference type="GO" id="GO:0005840">
    <property type="term" value="C:ribosome"/>
    <property type="evidence" value="ECO:0007669"/>
    <property type="project" value="UniProtKB-KW"/>
</dbReference>
<dbReference type="PROSITE" id="PS51186">
    <property type="entry name" value="GNAT"/>
    <property type="match status" value="1"/>
</dbReference>
<dbReference type="InterPro" id="IPR016181">
    <property type="entry name" value="Acyl_CoA_acyltransferase"/>
</dbReference>
<dbReference type="CDD" id="cd04301">
    <property type="entry name" value="NAT_SF"/>
    <property type="match status" value="1"/>
</dbReference>
<evidence type="ECO:0000256" key="2">
    <source>
        <dbReference type="ARBA" id="ARBA00023315"/>
    </source>
</evidence>
<feature type="domain" description="N-acetyltransferase" evidence="3">
    <location>
        <begin position="5"/>
        <end position="155"/>
    </location>
</feature>
<sequence>MTDTLIVRPARETDLPAVVALLADDELGAAREAPADDPRYLAAFHAIEEQRGNTLYVAVTGDRATGPVVGCFQLIFMPGIAWAGATRAEIENVRIARDRRGSGLGAKMIAEAVAIARSGAAAMVQLTSNNARPDAHRFWKAQGFEQSHQGFKMML</sequence>
<keyword evidence="5" id="KW-1185">Reference proteome</keyword>
<dbReference type="PANTHER" id="PTHR43877">
    <property type="entry name" value="AMINOALKYLPHOSPHONATE N-ACETYLTRANSFERASE-RELATED-RELATED"/>
    <property type="match status" value="1"/>
</dbReference>
<dbReference type="AlphaFoldDB" id="A0A1I3MFI2"/>
<dbReference type="STRING" id="1114924.SAMN05216258_11183"/>
<evidence type="ECO:0000313" key="4">
    <source>
        <dbReference type="EMBL" id="SFI95723.1"/>
    </source>
</evidence>
<dbReference type="OrthoDB" id="9789603at2"/>
<reference evidence="4 5" key="1">
    <citation type="submission" date="2016-10" db="EMBL/GenBank/DDBJ databases">
        <authorList>
            <person name="de Groot N.N."/>
        </authorList>
    </citation>
    <scope>NUCLEOTIDE SEQUENCE [LARGE SCALE GENOMIC DNA]</scope>
    <source>
        <strain evidence="4 5">CGMCC 1.11030</strain>
    </source>
</reference>
<evidence type="ECO:0000313" key="5">
    <source>
        <dbReference type="Proteomes" id="UP000199377"/>
    </source>
</evidence>
<evidence type="ECO:0000259" key="3">
    <source>
        <dbReference type="PROSITE" id="PS51186"/>
    </source>
</evidence>
<keyword evidence="4" id="KW-0689">Ribosomal protein</keyword>
<dbReference type="RefSeq" id="WP_092864003.1">
    <property type="nucleotide sequence ID" value="NZ_FOQH01000011.1"/>
</dbReference>
<accession>A0A1I3MFI2</accession>
<keyword evidence="4" id="KW-0687">Ribonucleoprotein</keyword>
<organism evidence="4 5">
    <name type="scientific">Albimonas pacifica</name>
    <dbReference type="NCBI Taxonomy" id="1114924"/>
    <lineage>
        <taxon>Bacteria</taxon>
        <taxon>Pseudomonadati</taxon>
        <taxon>Pseudomonadota</taxon>
        <taxon>Alphaproteobacteria</taxon>
        <taxon>Rhodobacterales</taxon>
        <taxon>Paracoccaceae</taxon>
        <taxon>Albimonas</taxon>
    </lineage>
</organism>
<keyword evidence="2" id="KW-0012">Acyltransferase</keyword>
<dbReference type="GO" id="GO:0016747">
    <property type="term" value="F:acyltransferase activity, transferring groups other than amino-acyl groups"/>
    <property type="evidence" value="ECO:0007669"/>
    <property type="project" value="InterPro"/>
</dbReference>
<dbReference type="InterPro" id="IPR000182">
    <property type="entry name" value="GNAT_dom"/>
</dbReference>
<evidence type="ECO:0000256" key="1">
    <source>
        <dbReference type="ARBA" id="ARBA00022679"/>
    </source>
</evidence>
<proteinExistence type="predicted"/>
<dbReference type="Proteomes" id="UP000199377">
    <property type="component" value="Unassembled WGS sequence"/>
</dbReference>
<dbReference type="SUPFAM" id="SSF55729">
    <property type="entry name" value="Acyl-CoA N-acyltransferases (Nat)"/>
    <property type="match status" value="1"/>
</dbReference>
<keyword evidence="1" id="KW-0808">Transferase</keyword>
<dbReference type="PANTHER" id="PTHR43877:SF2">
    <property type="entry name" value="AMINOALKYLPHOSPHONATE N-ACETYLTRANSFERASE-RELATED"/>
    <property type="match status" value="1"/>
</dbReference>
<protein>
    <submittedName>
        <fullName evidence="4">Ribosomal protein S18 acetylase RimI</fullName>
    </submittedName>
</protein>
<dbReference type="Gene3D" id="3.40.630.30">
    <property type="match status" value="1"/>
</dbReference>
<dbReference type="Pfam" id="PF00583">
    <property type="entry name" value="Acetyltransf_1"/>
    <property type="match status" value="1"/>
</dbReference>
<dbReference type="InterPro" id="IPR050832">
    <property type="entry name" value="Bact_Acetyltransf"/>
</dbReference>
<gene>
    <name evidence="4" type="ORF">SAMN05216258_11183</name>
</gene>
<dbReference type="EMBL" id="FOQH01000011">
    <property type="protein sequence ID" value="SFI95723.1"/>
    <property type="molecule type" value="Genomic_DNA"/>
</dbReference>
<name>A0A1I3MFI2_9RHOB</name>